<reference evidence="9" key="1">
    <citation type="submission" date="2018-01" db="EMBL/GenBank/DDBJ databases">
        <authorList>
            <person name="Li J."/>
        </authorList>
    </citation>
    <scope>NUCLEOTIDE SEQUENCE [LARGE SCALE GENOMIC DNA]</scope>
    <source>
        <strain evidence="9">592</strain>
    </source>
</reference>
<dbReference type="NCBIfam" id="TIGR01727">
    <property type="entry name" value="oligo_HPY"/>
    <property type="match status" value="1"/>
</dbReference>
<dbReference type="InterPro" id="IPR003593">
    <property type="entry name" value="AAA+_ATPase"/>
</dbReference>
<keyword evidence="3" id="KW-0813">Transport</keyword>
<dbReference type="InterPro" id="IPR013563">
    <property type="entry name" value="Oligopep_ABC_C"/>
</dbReference>
<dbReference type="Pfam" id="PF00005">
    <property type="entry name" value="ABC_tran"/>
    <property type="match status" value="1"/>
</dbReference>
<dbReference type="GO" id="GO:0005524">
    <property type="term" value="F:ATP binding"/>
    <property type="evidence" value="ECO:0007669"/>
    <property type="project" value="UniProtKB-KW"/>
</dbReference>
<dbReference type="GO" id="GO:0015833">
    <property type="term" value="P:peptide transport"/>
    <property type="evidence" value="ECO:0007669"/>
    <property type="project" value="InterPro"/>
</dbReference>
<keyword evidence="7" id="KW-0472">Membrane</keyword>
<sequence>MAVLEVRNLNVEFRLDTGVVRAVNDATFSVEQGKTLAIVGESGSGKTATALSTLRLNPEPPCFYTGGEILFEGQDLLTMNERQLRQVRGQGIAMIFQDPMTSLNPVRTVGRQIVESVVRREKLGRAEAKARAVQALREVGIANPEERAGQYPHQFSGGMRQRVMIAMALASRPKVLIADEPTTALDVTVQAQIMELLDDLKTRFDMGIVLITHDLAMVSEKADDVLVMYAGRPVEKATAEAVFATPRMPYTMQLMQSAPRADRPKGAVLDPIPGSPPDLLNLPPGCPFEPRCFLSRPECTETVPRLVTKTPGHEAACILSPDELATGAQTLAARAAALEADATEGVSS</sequence>
<dbReference type="PANTHER" id="PTHR43297:SF2">
    <property type="entry name" value="DIPEPTIDE TRANSPORT ATP-BINDING PROTEIN DPPD"/>
    <property type="match status" value="1"/>
</dbReference>
<keyword evidence="5" id="KW-0547">Nucleotide-binding</keyword>
<dbReference type="PANTHER" id="PTHR43297">
    <property type="entry name" value="OLIGOPEPTIDE TRANSPORT ATP-BINDING PROTEIN APPD"/>
    <property type="match status" value="1"/>
</dbReference>
<evidence type="ECO:0000256" key="2">
    <source>
        <dbReference type="ARBA" id="ARBA00005417"/>
    </source>
</evidence>
<dbReference type="SUPFAM" id="SSF52540">
    <property type="entry name" value="P-loop containing nucleoside triphosphate hydrolases"/>
    <property type="match status" value="1"/>
</dbReference>
<evidence type="ECO:0000256" key="6">
    <source>
        <dbReference type="ARBA" id="ARBA00022840"/>
    </source>
</evidence>
<evidence type="ECO:0000256" key="3">
    <source>
        <dbReference type="ARBA" id="ARBA00022448"/>
    </source>
</evidence>
<proteinExistence type="inferred from homology"/>
<gene>
    <name evidence="8" type="ORF">C3E78_00605</name>
</gene>
<dbReference type="CDD" id="cd03257">
    <property type="entry name" value="ABC_NikE_OppD_transporters"/>
    <property type="match status" value="1"/>
</dbReference>
<evidence type="ECO:0000256" key="4">
    <source>
        <dbReference type="ARBA" id="ARBA00022475"/>
    </source>
</evidence>
<comment type="similarity">
    <text evidence="2">Belongs to the ABC transporter superfamily.</text>
</comment>
<protein>
    <submittedName>
        <fullName evidence="8">Peptide ABC transporter ATP-binding protein</fullName>
    </submittedName>
</protein>
<keyword evidence="4" id="KW-1003">Cell membrane</keyword>
<comment type="subcellular location">
    <subcellularLocation>
        <location evidence="1">Cell membrane</location>
        <topology evidence="1">Peripheral membrane protein</topology>
    </subcellularLocation>
</comment>
<evidence type="ECO:0000256" key="1">
    <source>
        <dbReference type="ARBA" id="ARBA00004202"/>
    </source>
</evidence>
<dbReference type="Proteomes" id="UP000244384">
    <property type="component" value="Chromosome"/>
</dbReference>
<evidence type="ECO:0000256" key="5">
    <source>
        <dbReference type="ARBA" id="ARBA00022741"/>
    </source>
</evidence>
<organism evidence="8 9">
    <name type="scientific">Aeromicrobium chenweiae</name>
    <dbReference type="NCBI Taxonomy" id="2079793"/>
    <lineage>
        <taxon>Bacteria</taxon>
        <taxon>Bacillati</taxon>
        <taxon>Actinomycetota</taxon>
        <taxon>Actinomycetes</taxon>
        <taxon>Propionibacteriales</taxon>
        <taxon>Nocardioidaceae</taxon>
        <taxon>Aeromicrobium</taxon>
    </lineage>
</organism>
<dbReference type="Pfam" id="PF08352">
    <property type="entry name" value="oligo_HPY"/>
    <property type="match status" value="1"/>
</dbReference>
<keyword evidence="9" id="KW-1185">Reference proteome</keyword>
<dbReference type="FunFam" id="3.40.50.300:FF:000016">
    <property type="entry name" value="Oligopeptide ABC transporter ATP-binding component"/>
    <property type="match status" value="1"/>
</dbReference>
<dbReference type="InterPro" id="IPR003439">
    <property type="entry name" value="ABC_transporter-like_ATP-bd"/>
</dbReference>
<keyword evidence="6 8" id="KW-0067">ATP-binding</keyword>
<dbReference type="GO" id="GO:0016887">
    <property type="term" value="F:ATP hydrolysis activity"/>
    <property type="evidence" value="ECO:0007669"/>
    <property type="project" value="InterPro"/>
</dbReference>
<dbReference type="EMBL" id="CP026952">
    <property type="protein sequence ID" value="AWB90850.1"/>
    <property type="molecule type" value="Genomic_DNA"/>
</dbReference>
<dbReference type="OrthoDB" id="5357528at2"/>
<accession>A0A5F2ENK0</accession>
<dbReference type="PROSITE" id="PS50893">
    <property type="entry name" value="ABC_TRANSPORTER_2"/>
    <property type="match status" value="1"/>
</dbReference>
<dbReference type="Gene3D" id="3.40.50.300">
    <property type="entry name" value="P-loop containing nucleotide triphosphate hydrolases"/>
    <property type="match status" value="1"/>
</dbReference>
<dbReference type="PROSITE" id="PS00211">
    <property type="entry name" value="ABC_TRANSPORTER_1"/>
    <property type="match status" value="1"/>
</dbReference>
<dbReference type="KEGG" id="aez:C3E78_00605"/>
<dbReference type="InterPro" id="IPR017871">
    <property type="entry name" value="ABC_transporter-like_CS"/>
</dbReference>
<dbReference type="AlphaFoldDB" id="A0A2S0WHZ1"/>
<dbReference type="SMART" id="SM00382">
    <property type="entry name" value="AAA"/>
    <property type="match status" value="1"/>
</dbReference>
<evidence type="ECO:0000313" key="9">
    <source>
        <dbReference type="Proteomes" id="UP000244384"/>
    </source>
</evidence>
<name>A0A2S0WHZ1_9ACTN</name>
<accession>A0A2S0WHZ1</accession>
<dbReference type="GO" id="GO:0005886">
    <property type="term" value="C:plasma membrane"/>
    <property type="evidence" value="ECO:0007669"/>
    <property type="project" value="UniProtKB-SubCell"/>
</dbReference>
<dbReference type="RefSeq" id="WP_108576496.1">
    <property type="nucleotide sequence ID" value="NZ_CP026952.1"/>
</dbReference>
<evidence type="ECO:0000313" key="8">
    <source>
        <dbReference type="EMBL" id="AWB90850.1"/>
    </source>
</evidence>
<dbReference type="InterPro" id="IPR050388">
    <property type="entry name" value="ABC_Ni/Peptide_Import"/>
</dbReference>
<evidence type="ECO:0000256" key="7">
    <source>
        <dbReference type="ARBA" id="ARBA00023136"/>
    </source>
</evidence>
<dbReference type="InterPro" id="IPR027417">
    <property type="entry name" value="P-loop_NTPase"/>
</dbReference>